<dbReference type="InterPro" id="IPR014729">
    <property type="entry name" value="Rossmann-like_a/b/a_fold"/>
</dbReference>
<keyword evidence="4" id="KW-1185">Reference proteome</keyword>
<proteinExistence type="predicted"/>
<name>A0ABX8GV28_9BACT</name>
<gene>
    <name evidence="3" type="ORF">KM029_17925</name>
</gene>
<dbReference type="CDD" id="cd06259">
    <property type="entry name" value="YdcF-like"/>
    <property type="match status" value="1"/>
</dbReference>
<evidence type="ECO:0000313" key="3">
    <source>
        <dbReference type="EMBL" id="QWG07157.1"/>
    </source>
</evidence>
<dbReference type="InterPro" id="IPR051599">
    <property type="entry name" value="Cell_Envelope_Assoc"/>
</dbReference>
<dbReference type="EMBL" id="CP076128">
    <property type="protein sequence ID" value="QWG07157.1"/>
    <property type="molecule type" value="Genomic_DNA"/>
</dbReference>
<keyword evidence="1" id="KW-1133">Transmembrane helix</keyword>
<keyword evidence="1" id="KW-0472">Membrane</keyword>
<dbReference type="PANTHER" id="PTHR30336:SF6">
    <property type="entry name" value="INTEGRAL MEMBRANE PROTEIN"/>
    <property type="match status" value="1"/>
</dbReference>
<reference evidence="3 4" key="1">
    <citation type="submission" date="2021-05" db="EMBL/GenBank/DDBJ databases">
        <title>Comparative genomic studies on the polysaccharide-degrading batcterial strains of the Flammeovirga genus.</title>
        <authorList>
            <person name="Zewei F."/>
            <person name="Zheng Z."/>
            <person name="Yu L."/>
            <person name="Ruyue G."/>
            <person name="Yanhong M."/>
            <person name="Yuanyuan C."/>
            <person name="Jingyan G."/>
            <person name="Wenjun H."/>
        </authorList>
    </citation>
    <scope>NUCLEOTIDE SEQUENCE [LARGE SCALE GENOMIC DNA]</scope>
    <source>
        <strain evidence="3 4">YS10</strain>
    </source>
</reference>
<dbReference type="InterPro" id="IPR003848">
    <property type="entry name" value="DUF218"/>
</dbReference>
<keyword evidence="1" id="KW-0812">Transmembrane</keyword>
<dbReference type="PANTHER" id="PTHR30336">
    <property type="entry name" value="INNER MEMBRANE PROTEIN, PROBABLE PERMEASE"/>
    <property type="match status" value="1"/>
</dbReference>
<sequence length="218" mass="24956">MLKKSTLYKKLILVVVVIITSFVILLIGLNNLVSEKSKPYLLDKENINVTCKTGLVLGTSRYLISGGTNPYFKYRIEAASDLIKNHNIEFIIVSGDNRTKAYNEPKVMRKALIEKGVSSKRIVMDYAGLRTLDSVIRTKKVFGQDRFIIISQKFHVERAVYIARYHGIEAYGYVADDVPISKDYYTHIREVFARAKMFLDLYILNTSPKHLGKEEIIK</sequence>
<evidence type="ECO:0000259" key="2">
    <source>
        <dbReference type="Pfam" id="PF02698"/>
    </source>
</evidence>
<dbReference type="Gene3D" id="3.40.50.620">
    <property type="entry name" value="HUPs"/>
    <property type="match status" value="1"/>
</dbReference>
<dbReference type="Proteomes" id="UP000682802">
    <property type="component" value="Chromosome 1"/>
</dbReference>
<evidence type="ECO:0000256" key="1">
    <source>
        <dbReference type="SAM" id="Phobius"/>
    </source>
</evidence>
<feature type="domain" description="DUF218" evidence="2">
    <location>
        <begin position="55"/>
        <end position="175"/>
    </location>
</feature>
<accession>A0ABX8GV28</accession>
<protein>
    <submittedName>
        <fullName evidence="3">YdcF family protein</fullName>
    </submittedName>
</protein>
<dbReference type="Pfam" id="PF02698">
    <property type="entry name" value="DUF218"/>
    <property type="match status" value="1"/>
</dbReference>
<organism evidence="3 4">
    <name type="scientific">Flammeovirga kamogawensis</name>
    <dbReference type="NCBI Taxonomy" id="373891"/>
    <lineage>
        <taxon>Bacteria</taxon>
        <taxon>Pseudomonadati</taxon>
        <taxon>Bacteroidota</taxon>
        <taxon>Cytophagia</taxon>
        <taxon>Cytophagales</taxon>
        <taxon>Flammeovirgaceae</taxon>
        <taxon>Flammeovirga</taxon>
    </lineage>
</organism>
<evidence type="ECO:0000313" key="4">
    <source>
        <dbReference type="Proteomes" id="UP000682802"/>
    </source>
</evidence>
<feature type="transmembrane region" description="Helical" evidence="1">
    <location>
        <begin position="12"/>
        <end position="33"/>
    </location>
</feature>
<dbReference type="RefSeq" id="WP_144074558.1">
    <property type="nucleotide sequence ID" value="NZ_CP076128.1"/>
</dbReference>